<reference evidence="2" key="2">
    <citation type="journal article" date="2014" name="ISME J.">
        <title>Microbial stratification in low pH oxic and suboxic macroscopic growths along an acid mine drainage.</title>
        <authorList>
            <person name="Mendez-Garcia C."/>
            <person name="Mesa V."/>
            <person name="Sprenger R.R."/>
            <person name="Richter M."/>
            <person name="Diez M.S."/>
            <person name="Solano J."/>
            <person name="Bargiela R."/>
            <person name="Golyshina O.V."/>
            <person name="Manteca A."/>
            <person name="Ramos J.L."/>
            <person name="Gallego J.R."/>
            <person name="Llorente I."/>
            <person name="Martins Dos Santos V.A."/>
            <person name="Jensen O.N."/>
            <person name="Pelaez A.I."/>
            <person name="Sanchez J."/>
            <person name="Ferrer M."/>
        </authorList>
    </citation>
    <scope>NUCLEOTIDE SEQUENCE</scope>
</reference>
<reference evidence="2" key="1">
    <citation type="submission" date="2013-08" db="EMBL/GenBank/DDBJ databases">
        <authorList>
            <person name="Mendez C."/>
            <person name="Richter M."/>
            <person name="Ferrer M."/>
            <person name="Sanchez J."/>
        </authorList>
    </citation>
    <scope>NUCLEOTIDE SEQUENCE</scope>
</reference>
<feature type="region of interest" description="Disordered" evidence="1">
    <location>
        <begin position="18"/>
        <end position="40"/>
    </location>
</feature>
<gene>
    <name evidence="2" type="ORF">B1A_13865</name>
</gene>
<name>T0ZWM4_9ZZZZ</name>
<dbReference type="EMBL" id="AUZX01010170">
    <property type="protein sequence ID" value="EQD48958.1"/>
    <property type="molecule type" value="Genomic_DNA"/>
</dbReference>
<comment type="caution">
    <text evidence="2">The sequence shown here is derived from an EMBL/GenBank/DDBJ whole genome shotgun (WGS) entry which is preliminary data.</text>
</comment>
<feature type="non-terminal residue" evidence="2">
    <location>
        <position position="1"/>
    </location>
</feature>
<accession>T0ZWM4</accession>
<dbReference type="AlphaFoldDB" id="T0ZWM4"/>
<proteinExistence type="predicted"/>
<evidence type="ECO:0000256" key="1">
    <source>
        <dbReference type="SAM" id="MobiDB-lite"/>
    </source>
</evidence>
<sequence>GPAYLGGRRSIDMATKHFPKGLDGRMQDQNGEIRQKRSDTKVETLRKTYGDDFAKGYRSDAHLGTVLNREGVDSLDQLLKKK</sequence>
<evidence type="ECO:0000313" key="2">
    <source>
        <dbReference type="EMBL" id="EQD48958.1"/>
    </source>
</evidence>
<protein>
    <submittedName>
        <fullName evidence="2">Uncharacterized protein</fullName>
    </submittedName>
</protein>
<organism evidence="2">
    <name type="scientific">mine drainage metagenome</name>
    <dbReference type="NCBI Taxonomy" id="410659"/>
    <lineage>
        <taxon>unclassified sequences</taxon>
        <taxon>metagenomes</taxon>
        <taxon>ecological metagenomes</taxon>
    </lineage>
</organism>